<organism evidence="2 3">
    <name type="scientific">Lolium multiflorum</name>
    <name type="common">Italian ryegrass</name>
    <name type="synonym">Lolium perenne subsp. multiflorum</name>
    <dbReference type="NCBI Taxonomy" id="4521"/>
    <lineage>
        <taxon>Eukaryota</taxon>
        <taxon>Viridiplantae</taxon>
        <taxon>Streptophyta</taxon>
        <taxon>Embryophyta</taxon>
        <taxon>Tracheophyta</taxon>
        <taxon>Spermatophyta</taxon>
        <taxon>Magnoliopsida</taxon>
        <taxon>Liliopsida</taxon>
        <taxon>Poales</taxon>
        <taxon>Poaceae</taxon>
        <taxon>BOP clade</taxon>
        <taxon>Pooideae</taxon>
        <taxon>Poodae</taxon>
        <taxon>Poeae</taxon>
        <taxon>Poeae Chloroplast Group 2 (Poeae type)</taxon>
        <taxon>Loliodinae</taxon>
        <taxon>Loliinae</taxon>
        <taxon>Lolium</taxon>
    </lineage>
</organism>
<sequence length="306" mass="34421">MHQRRMTEEISVDPEDWSEPCSYRRKCTAGIQAMRFTDIEPSNRDRILYPTGTLQIFSFKVARIGEELRWPLDVYGLIAIRDHLDRRRNIIFACSRDNCQTITFEEPYLTLEGPTRAVLSGVSDSVRFEVVLKVKSATNASEDKDLSFLATRHRTIGTNRPCVINLAATSKLSKLEWTVGYLAKSVEATINIQVIYGKWPDGCQGIFSASTIGLDDMKVLLLSLEDDKLPVNNDGIINLSRNVACVEIDGELKISVATEYADGEQVSTAKHETTFTPREDGRSCDILKVHTCEMKVVVTWSLVCSY</sequence>
<accession>A0AAD8R555</accession>
<dbReference type="EMBL" id="JAUUTY010000006">
    <property type="protein sequence ID" value="KAK1614290.1"/>
    <property type="molecule type" value="Genomic_DNA"/>
</dbReference>
<dbReference type="Proteomes" id="UP001231189">
    <property type="component" value="Unassembled WGS sequence"/>
</dbReference>
<comment type="caution">
    <text evidence="2">The sequence shown here is derived from an EMBL/GenBank/DDBJ whole genome shotgun (WGS) entry which is preliminary data.</text>
</comment>
<protein>
    <recommendedName>
        <fullName evidence="1">DUF6598 domain-containing protein</fullName>
    </recommendedName>
</protein>
<gene>
    <name evidence="2" type="ORF">QYE76_019807</name>
</gene>
<feature type="domain" description="DUF6598" evidence="1">
    <location>
        <begin position="53"/>
        <end position="298"/>
    </location>
</feature>
<evidence type="ECO:0000259" key="1">
    <source>
        <dbReference type="Pfam" id="PF20241"/>
    </source>
</evidence>
<proteinExistence type="predicted"/>
<evidence type="ECO:0000313" key="3">
    <source>
        <dbReference type="Proteomes" id="UP001231189"/>
    </source>
</evidence>
<dbReference type="PANTHER" id="PTHR33065:SF111">
    <property type="entry name" value="DUF6598 DOMAIN-CONTAINING PROTEIN"/>
    <property type="match status" value="1"/>
</dbReference>
<dbReference type="PANTHER" id="PTHR33065">
    <property type="entry name" value="OS07G0486400 PROTEIN"/>
    <property type="match status" value="1"/>
</dbReference>
<name>A0AAD8R555_LOLMU</name>
<dbReference type="Pfam" id="PF20241">
    <property type="entry name" value="DUF6598"/>
    <property type="match status" value="1"/>
</dbReference>
<evidence type="ECO:0000313" key="2">
    <source>
        <dbReference type="EMBL" id="KAK1614290.1"/>
    </source>
</evidence>
<reference evidence="2" key="1">
    <citation type="submission" date="2023-07" db="EMBL/GenBank/DDBJ databases">
        <title>A chromosome-level genome assembly of Lolium multiflorum.</title>
        <authorList>
            <person name="Chen Y."/>
            <person name="Copetti D."/>
            <person name="Kolliker R."/>
            <person name="Studer B."/>
        </authorList>
    </citation>
    <scope>NUCLEOTIDE SEQUENCE</scope>
    <source>
        <strain evidence="2">02402/16</strain>
        <tissue evidence="2">Leaf</tissue>
    </source>
</reference>
<dbReference type="InterPro" id="IPR046533">
    <property type="entry name" value="DUF6598"/>
</dbReference>
<dbReference type="AlphaFoldDB" id="A0AAD8R555"/>
<keyword evidence="3" id="KW-1185">Reference proteome</keyword>